<feature type="region of interest" description="Disordered" evidence="6">
    <location>
        <begin position="280"/>
        <end position="366"/>
    </location>
</feature>
<dbReference type="OMA" id="CDKVTTN"/>
<feature type="compositionally biased region" description="Polar residues" evidence="6">
    <location>
        <begin position="308"/>
        <end position="318"/>
    </location>
</feature>
<dbReference type="InterPro" id="IPR044836">
    <property type="entry name" value="TOL_plant"/>
</dbReference>
<evidence type="ECO:0000259" key="7">
    <source>
        <dbReference type="PROSITE" id="PS50179"/>
    </source>
</evidence>
<feature type="compositionally biased region" description="Low complexity" evidence="6">
    <location>
        <begin position="572"/>
        <end position="585"/>
    </location>
</feature>
<dbReference type="Gene3D" id="1.20.58.160">
    <property type="match status" value="1"/>
</dbReference>
<dbReference type="SUPFAM" id="SSF89009">
    <property type="entry name" value="GAT-like domain"/>
    <property type="match status" value="1"/>
</dbReference>
<dbReference type="STRING" id="1590841.A0A2R6RXP5"/>
<evidence type="ECO:0000256" key="5">
    <source>
        <dbReference type="ARBA" id="ARBA00023136"/>
    </source>
</evidence>
<comment type="subcellular location">
    <subcellularLocation>
        <location evidence="1">Membrane</location>
        <topology evidence="1">Peripheral membrane protein</topology>
    </subcellularLocation>
</comment>
<dbReference type="Pfam" id="PF03127">
    <property type="entry name" value="GAT"/>
    <property type="match status" value="1"/>
</dbReference>
<evidence type="ECO:0000256" key="3">
    <source>
        <dbReference type="ARBA" id="ARBA00022448"/>
    </source>
</evidence>
<reference evidence="9 10" key="1">
    <citation type="submission" date="2017-07" db="EMBL/GenBank/DDBJ databases">
        <title>An improved, manually edited Actinidia chinensis var. chinensis (kiwifruit) genome highlights the challenges associated with draft genomes and gene prediction in plants.</title>
        <authorList>
            <person name="Pilkington S."/>
            <person name="Crowhurst R."/>
            <person name="Hilario E."/>
            <person name="Nardozza S."/>
            <person name="Fraser L."/>
            <person name="Peng Y."/>
            <person name="Gunaseelan K."/>
            <person name="Simpson R."/>
            <person name="Tahir J."/>
            <person name="Deroles S."/>
            <person name="Templeton K."/>
            <person name="Luo Z."/>
            <person name="Davy M."/>
            <person name="Cheng C."/>
            <person name="Mcneilage M."/>
            <person name="Scaglione D."/>
            <person name="Liu Y."/>
            <person name="Zhang Q."/>
            <person name="Datson P."/>
            <person name="De Silva N."/>
            <person name="Gardiner S."/>
            <person name="Bassett H."/>
            <person name="Chagne D."/>
            <person name="Mccallum J."/>
            <person name="Dzierzon H."/>
            <person name="Deng C."/>
            <person name="Wang Y.-Y."/>
            <person name="Barron N."/>
            <person name="Manako K."/>
            <person name="Bowen J."/>
            <person name="Foster T."/>
            <person name="Erridge Z."/>
            <person name="Tiffin H."/>
            <person name="Waite C."/>
            <person name="Davies K."/>
            <person name="Grierson E."/>
            <person name="Laing W."/>
            <person name="Kirk R."/>
            <person name="Chen X."/>
            <person name="Wood M."/>
            <person name="Montefiori M."/>
            <person name="Brummell D."/>
            <person name="Schwinn K."/>
            <person name="Catanach A."/>
            <person name="Fullerton C."/>
            <person name="Li D."/>
            <person name="Meiyalaghan S."/>
            <person name="Nieuwenhuizen N."/>
            <person name="Read N."/>
            <person name="Prakash R."/>
            <person name="Hunter D."/>
            <person name="Zhang H."/>
            <person name="Mckenzie M."/>
            <person name="Knabel M."/>
            <person name="Harris A."/>
            <person name="Allan A."/>
            <person name="Chen A."/>
            <person name="Janssen B."/>
            <person name="Plunkett B."/>
            <person name="Dwamena C."/>
            <person name="Voogd C."/>
            <person name="Leif D."/>
            <person name="Lafferty D."/>
            <person name="Souleyre E."/>
            <person name="Varkonyi-Gasic E."/>
            <person name="Gambi F."/>
            <person name="Hanley J."/>
            <person name="Yao J.-L."/>
            <person name="Cheung J."/>
            <person name="David K."/>
            <person name="Warren B."/>
            <person name="Marsh K."/>
            <person name="Snowden K."/>
            <person name="Lin-Wang K."/>
            <person name="Brian L."/>
            <person name="Martinez-Sanchez M."/>
            <person name="Wang M."/>
            <person name="Ileperuma N."/>
            <person name="Macnee N."/>
            <person name="Campin R."/>
            <person name="Mcatee P."/>
            <person name="Drummond R."/>
            <person name="Espley R."/>
            <person name="Ireland H."/>
            <person name="Wu R."/>
            <person name="Atkinson R."/>
            <person name="Karunairetnam S."/>
            <person name="Bulley S."/>
            <person name="Chunkath S."/>
            <person name="Hanley Z."/>
            <person name="Storey R."/>
            <person name="Thrimawithana A."/>
            <person name="Thomson S."/>
            <person name="David C."/>
            <person name="Testolin R."/>
        </authorList>
    </citation>
    <scope>NUCLEOTIDE SEQUENCE [LARGE SCALE GENOMIC DNA]</scope>
    <source>
        <strain evidence="10">cv. Red5</strain>
        <tissue evidence="9">Young leaf</tissue>
    </source>
</reference>
<proteinExistence type="inferred from homology"/>
<evidence type="ECO:0000256" key="2">
    <source>
        <dbReference type="ARBA" id="ARBA00007708"/>
    </source>
</evidence>
<evidence type="ECO:0000256" key="1">
    <source>
        <dbReference type="ARBA" id="ARBA00004170"/>
    </source>
</evidence>
<dbReference type="OrthoDB" id="2018246at2759"/>
<feature type="compositionally biased region" description="Low complexity" evidence="6">
    <location>
        <begin position="514"/>
        <end position="549"/>
    </location>
</feature>
<comment type="caution">
    <text evidence="9">The sequence shown here is derived from an EMBL/GenBank/DDBJ whole genome shotgun (WGS) entry which is preliminary data.</text>
</comment>
<evidence type="ECO:0000256" key="4">
    <source>
        <dbReference type="ARBA" id="ARBA00022927"/>
    </source>
</evidence>
<dbReference type="GO" id="GO:0016020">
    <property type="term" value="C:membrane"/>
    <property type="evidence" value="ECO:0007669"/>
    <property type="project" value="UniProtKB-SubCell"/>
</dbReference>
<feature type="domain" description="VHS" evidence="7">
    <location>
        <begin position="17"/>
        <end position="146"/>
    </location>
</feature>
<dbReference type="CDD" id="cd14231">
    <property type="entry name" value="GAT_GGA-like_plant"/>
    <property type="match status" value="1"/>
</dbReference>
<dbReference type="Gramene" id="PSS34739">
    <property type="protein sequence ID" value="PSS34739"/>
    <property type="gene ID" value="CEY00_Acc01847"/>
</dbReference>
<dbReference type="FunCoup" id="A0A2R6RXP5">
    <property type="interactions" value="3265"/>
</dbReference>
<keyword evidence="3" id="KW-0813">Transport</keyword>
<feature type="compositionally biased region" description="Polar residues" evidence="6">
    <location>
        <begin position="349"/>
        <end position="366"/>
    </location>
</feature>
<dbReference type="InterPro" id="IPR002014">
    <property type="entry name" value="VHS_dom"/>
</dbReference>
<reference evidence="10" key="2">
    <citation type="journal article" date="2018" name="BMC Genomics">
        <title>A manually annotated Actinidia chinensis var. chinensis (kiwifruit) genome highlights the challenges associated with draft genomes and gene prediction in plants.</title>
        <authorList>
            <person name="Pilkington S.M."/>
            <person name="Crowhurst R."/>
            <person name="Hilario E."/>
            <person name="Nardozza S."/>
            <person name="Fraser L."/>
            <person name="Peng Y."/>
            <person name="Gunaseelan K."/>
            <person name="Simpson R."/>
            <person name="Tahir J."/>
            <person name="Deroles S.C."/>
            <person name="Templeton K."/>
            <person name="Luo Z."/>
            <person name="Davy M."/>
            <person name="Cheng C."/>
            <person name="McNeilage M."/>
            <person name="Scaglione D."/>
            <person name="Liu Y."/>
            <person name="Zhang Q."/>
            <person name="Datson P."/>
            <person name="De Silva N."/>
            <person name="Gardiner S.E."/>
            <person name="Bassett H."/>
            <person name="Chagne D."/>
            <person name="McCallum J."/>
            <person name="Dzierzon H."/>
            <person name="Deng C."/>
            <person name="Wang Y.Y."/>
            <person name="Barron L."/>
            <person name="Manako K."/>
            <person name="Bowen J."/>
            <person name="Foster T.M."/>
            <person name="Erridge Z.A."/>
            <person name="Tiffin H."/>
            <person name="Waite C.N."/>
            <person name="Davies K.M."/>
            <person name="Grierson E.P."/>
            <person name="Laing W.A."/>
            <person name="Kirk R."/>
            <person name="Chen X."/>
            <person name="Wood M."/>
            <person name="Montefiori M."/>
            <person name="Brummell D.A."/>
            <person name="Schwinn K.E."/>
            <person name="Catanach A."/>
            <person name="Fullerton C."/>
            <person name="Li D."/>
            <person name="Meiyalaghan S."/>
            <person name="Nieuwenhuizen N."/>
            <person name="Read N."/>
            <person name="Prakash R."/>
            <person name="Hunter D."/>
            <person name="Zhang H."/>
            <person name="McKenzie M."/>
            <person name="Knabel M."/>
            <person name="Harris A."/>
            <person name="Allan A.C."/>
            <person name="Gleave A."/>
            <person name="Chen A."/>
            <person name="Janssen B.J."/>
            <person name="Plunkett B."/>
            <person name="Ampomah-Dwamena C."/>
            <person name="Voogd C."/>
            <person name="Leif D."/>
            <person name="Lafferty D."/>
            <person name="Souleyre E.J.F."/>
            <person name="Varkonyi-Gasic E."/>
            <person name="Gambi F."/>
            <person name="Hanley J."/>
            <person name="Yao J.L."/>
            <person name="Cheung J."/>
            <person name="David K.M."/>
            <person name="Warren B."/>
            <person name="Marsh K."/>
            <person name="Snowden K.C."/>
            <person name="Lin-Wang K."/>
            <person name="Brian L."/>
            <person name="Martinez-Sanchez M."/>
            <person name="Wang M."/>
            <person name="Ileperuma N."/>
            <person name="Macnee N."/>
            <person name="Campin R."/>
            <person name="McAtee P."/>
            <person name="Drummond R.S.M."/>
            <person name="Espley R.V."/>
            <person name="Ireland H.S."/>
            <person name="Wu R."/>
            <person name="Atkinson R.G."/>
            <person name="Karunairetnam S."/>
            <person name="Bulley S."/>
            <person name="Chunkath S."/>
            <person name="Hanley Z."/>
            <person name="Storey R."/>
            <person name="Thrimawithana A.H."/>
            <person name="Thomson S."/>
            <person name="David C."/>
            <person name="Testolin R."/>
            <person name="Huang H."/>
            <person name="Hellens R.P."/>
            <person name="Schaffer R.J."/>
        </authorList>
    </citation>
    <scope>NUCLEOTIDE SEQUENCE [LARGE SCALE GENOMIC DNA]</scope>
    <source>
        <strain evidence="10">cv. Red5</strain>
    </source>
</reference>
<feature type="compositionally biased region" description="Acidic residues" evidence="6">
    <location>
        <begin position="329"/>
        <end position="338"/>
    </location>
</feature>
<dbReference type="PROSITE" id="PS50909">
    <property type="entry name" value="GAT"/>
    <property type="match status" value="1"/>
</dbReference>
<name>A0A2R6RXP5_ACTCC</name>
<dbReference type="GO" id="GO:0005737">
    <property type="term" value="C:cytoplasm"/>
    <property type="evidence" value="ECO:0007669"/>
    <property type="project" value="UniProtKB-ARBA"/>
</dbReference>
<feature type="compositionally biased region" description="Polar residues" evidence="6">
    <location>
        <begin position="431"/>
        <end position="442"/>
    </location>
</feature>
<dbReference type="FunFam" id="1.25.40.90:FF:000028">
    <property type="entry name" value="TOM1-like protein 2"/>
    <property type="match status" value="1"/>
</dbReference>
<dbReference type="GO" id="GO:0043328">
    <property type="term" value="P:protein transport to vacuole involved in ubiquitin-dependent protein catabolic process via the multivesicular body sorting pathway"/>
    <property type="evidence" value="ECO:0007669"/>
    <property type="project" value="InterPro"/>
</dbReference>
<dbReference type="GO" id="GO:0035091">
    <property type="term" value="F:phosphatidylinositol binding"/>
    <property type="evidence" value="ECO:0007669"/>
    <property type="project" value="InterPro"/>
</dbReference>
<dbReference type="PROSITE" id="PS50179">
    <property type="entry name" value="VHS"/>
    <property type="match status" value="1"/>
</dbReference>
<dbReference type="InParanoid" id="A0A2R6RXP5"/>
<evidence type="ECO:0000313" key="10">
    <source>
        <dbReference type="Proteomes" id="UP000241394"/>
    </source>
</evidence>
<feature type="compositionally biased region" description="Pro residues" evidence="6">
    <location>
        <begin position="555"/>
        <end position="571"/>
    </location>
</feature>
<keyword evidence="5" id="KW-0472">Membrane</keyword>
<organism evidence="9 10">
    <name type="scientific">Actinidia chinensis var. chinensis</name>
    <name type="common">Chinese soft-hair kiwi</name>
    <dbReference type="NCBI Taxonomy" id="1590841"/>
    <lineage>
        <taxon>Eukaryota</taxon>
        <taxon>Viridiplantae</taxon>
        <taxon>Streptophyta</taxon>
        <taxon>Embryophyta</taxon>
        <taxon>Tracheophyta</taxon>
        <taxon>Spermatophyta</taxon>
        <taxon>Magnoliopsida</taxon>
        <taxon>eudicotyledons</taxon>
        <taxon>Gunneridae</taxon>
        <taxon>Pentapetalae</taxon>
        <taxon>asterids</taxon>
        <taxon>Ericales</taxon>
        <taxon>Actinidiaceae</taxon>
        <taxon>Actinidia</taxon>
    </lineage>
</organism>
<dbReference type="Proteomes" id="UP000241394">
    <property type="component" value="Chromosome LG2"/>
</dbReference>
<comment type="similarity">
    <text evidence="2">Belongs to the TOM1 family.</text>
</comment>
<dbReference type="EMBL" id="NKQK01000002">
    <property type="protein sequence ID" value="PSS34739.1"/>
    <property type="molecule type" value="Genomic_DNA"/>
</dbReference>
<dbReference type="Gene3D" id="1.25.40.90">
    <property type="match status" value="1"/>
</dbReference>
<dbReference type="GO" id="GO:0043130">
    <property type="term" value="F:ubiquitin binding"/>
    <property type="evidence" value="ECO:0007669"/>
    <property type="project" value="InterPro"/>
</dbReference>
<feature type="compositionally biased region" description="Low complexity" evidence="6">
    <location>
        <begin position="700"/>
        <end position="713"/>
    </location>
</feature>
<evidence type="ECO:0000256" key="6">
    <source>
        <dbReference type="SAM" id="MobiDB-lite"/>
    </source>
</evidence>
<dbReference type="Pfam" id="PF00790">
    <property type="entry name" value="VHS"/>
    <property type="match status" value="1"/>
</dbReference>
<gene>
    <name evidence="9" type="ORF">CEY00_Acc01847</name>
</gene>
<feature type="domain" description="GAT" evidence="8">
    <location>
        <begin position="189"/>
        <end position="277"/>
    </location>
</feature>
<dbReference type="PANTHER" id="PTHR45898:SF2">
    <property type="entry name" value="TOM1-LIKE PROTEIN 6"/>
    <property type="match status" value="1"/>
</dbReference>
<accession>A0A2R6RXP5</accession>
<evidence type="ECO:0000259" key="8">
    <source>
        <dbReference type="PROSITE" id="PS50909"/>
    </source>
</evidence>
<sequence length="719" mass="78830">MMPTSSSSSATVRVEKATSDLLIGPDWTMNMDICDSLNSNRWEAKDVVKAVKKRLQHKNPRVQLLSLTLLETMVKNCGDYVHSQIAERNILQDMVKIVKKKTDMHVRDKILVLLDSWQEALGGHGGRFPQYYWAYEELRRSGVVFPQRSLDAAPIFTPPVAQSNLRHAQAGYGMPINSSTRLDEAMAAEMETLSLSSINSMRTVLDLLADMLLAVNPSDRASVKDEVIVDLVNRCRSNQRKLMQMLTTTGDEELLAQGLELNDGLQSVLAKHDAIASGSPLPTQVANFDPRSSASHTSSPKPTDVKESSQTPTANSSALVAASFRGQIEEEEDEEDDFAQLARRHSKTRSTASMDSSTGTSESLTSVTATNNAMSSIPATAAIVPSNALALPDPPAPVRTTKEQDMIDLLSLALTTTTASPHTPPTPVSSFQNIHQEPVSSPTQGYPYAYQAYIGNQEQVPSNSYVVPWAQPQPQPHSQPHPQPRPQTQPLHPQNQPQYPQSSSGYPPPPQPQPQHQHQLQPQRQSQNHSLPHPQSQPLQPQTQPQYHQFSSGYRPPPQPQPQPQHQPQPQPQQNQPLQPQTRPQYSQLSSGYPPPPWAPTPGYFSNQNHLSTTPYTSSTSRANTPASYTPMQPARSLHHFNSFPERGSNGLPMNGEANPSSSVRNTAPAAGQKTFVPSYRLFEDLNVLGNGDGRFHMTSSASSSLSGNASQSMVGGRK</sequence>
<feature type="compositionally biased region" description="Low complexity" evidence="6">
    <location>
        <begin position="488"/>
        <end position="505"/>
    </location>
</feature>
<dbReference type="InterPro" id="IPR008942">
    <property type="entry name" value="ENTH_VHS"/>
</dbReference>
<dbReference type="PANTHER" id="PTHR45898">
    <property type="entry name" value="TOM1-LIKE PROTEIN"/>
    <property type="match status" value="1"/>
</dbReference>
<feature type="region of interest" description="Disordered" evidence="6">
    <location>
        <begin position="698"/>
        <end position="719"/>
    </location>
</feature>
<dbReference type="InterPro" id="IPR038425">
    <property type="entry name" value="GAT_sf"/>
</dbReference>
<feature type="compositionally biased region" description="Pro residues" evidence="6">
    <location>
        <begin position="471"/>
        <end position="487"/>
    </location>
</feature>
<feature type="region of interest" description="Disordered" evidence="6">
    <location>
        <begin position="417"/>
        <end position="442"/>
    </location>
</feature>
<dbReference type="CDD" id="cd03561">
    <property type="entry name" value="VHS"/>
    <property type="match status" value="1"/>
</dbReference>
<feature type="compositionally biased region" description="Polar residues" evidence="6">
    <location>
        <begin position="280"/>
        <end position="301"/>
    </location>
</feature>
<feature type="region of interest" description="Disordered" evidence="6">
    <location>
        <begin position="467"/>
        <end position="670"/>
    </location>
</feature>
<keyword evidence="4" id="KW-0653">Protein transport</keyword>
<dbReference type="AlphaFoldDB" id="A0A2R6RXP5"/>
<dbReference type="InterPro" id="IPR004152">
    <property type="entry name" value="GAT_dom"/>
</dbReference>
<feature type="compositionally biased region" description="Polar residues" evidence="6">
    <location>
        <begin position="604"/>
        <end position="631"/>
    </location>
</feature>
<protein>
    <submittedName>
        <fullName evidence="9">TOM1-like protein</fullName>
    </submittedName>
</protein>
<dbReference type="SMART" id="SM00288">
    <property type="entry name" value="VHS"/>
    <property type="match status" value="1"/>
</dbReference>
<keyword evidence="10" id="KW-1185">Reference proteome</keyword>
<evidence type="ECO:0000313" key="9">
    <source>
        <dbReference type="EMBL" id="PSS34739.1"/>
    </source>
</evidence>
<dbReference type="SUPFAM" id="SSF48464">
    <property type="entry name" value="ENTH/VHS domain"/>
    <property type="match status" value="1"/>
</dbReference>